<evidence type="ECO:0000313" key="1">
    <source>
        <dbReference type="EMBL" id="GEQ13665.1"/>
    </source>
</evidence>
<sequence>MTRLRDRFRGHIAGVGSTSGTRVVVGRWHTTPLGAFADVMVETVGGHRVLLAPNDVVADYVTSTYEFDEVRVEPVSCTVTESSWSVRSDSLSLDLTIGARMPLGWLLRAVPRPIGASPTWARIVSPVARRVMPGVRTVGTALEGRQEFYGATDLRRVTAMSGQVDGTPLGALADIDPPCRFGFSSTPRTPSVTTVVTTVVGSTSPRTVVARRSVGRGRRP</sequence>
<comment type="caution">
    <text evidence="1">The sequence shown here is derived from an EMBL/GenBank/DDBJ whole genome shotgun (WGS) entry which is preliminary data.</text>
</comment>
<protein>
    <submittedName>
        <fullName evidence="1">Uncharacterized protein</fullName>
    </submittedName>
</protein>
<proteinExistence type="predicted"/>
<dbReference type="AlphaFoldDB" id="A0A512T0E6"/>
<name>A0A512T0E6_9MICO</name>
<evidence type="ECO:0000313" key="2">
    <source>
        <dbReference type="Proteomes" id="UP000321793"/>
    </source>
</evidence>
<dbReference type="EMBL" id="BKBA01000008">
    <property type="protein sequence ID" value="GEQ13665.1"/>
    <property type="molecule type" value="Genomic_DNA"/>
</dbReference>
<dbReference type="RefSeq" id="WP_147064135.1">
    <property type="nucleotide sequence ID" value="NZ_BAABDN010000001.1"/>
</dbReference>
<dbReference type="Proteomes" id="UP000321793">
    <property type="component" value="Unassembled WGS sequence"/>
</dbReference>
<accession>A0A512T0E6</accession>
<reference evidence="1 2" key="1">
    <citation type="submission" date="2019-07" db="EMBL/GenBank/DDBJ databases">
        <title>Whole genome shotgun sequence of Knoellia locipacati NBRC 109775.</title>
        <authorList>
            <person name="Hosoyama A."/>
            <person name="Uohara A."/>
            <person name="Ohji S."/>
            <person name="Ichikawa N."/>
        </authorList>
    </citation>
    <scope>NUCLEOTIDE SEQUENCE [LARGE SCALE GENOMIC DNA]</scope>
    <source>
        <strain evidence="1 2">NBRC 109775</strain>
    </source>
</reference>
<dbReference type="OrthoDB" id="3571220at2"/>
<gene>
    <name evidence="1" type="ORF">KLO01_17120</name>
</gene>
<organism evidence="1 2">
    <name type="scientific">Knoellia locipacati</name>
    <dbReference type="NCBI Taxonomy" id="882824"/>
    <lineage>
        <taxon>Bacteria</taxon>
        <taxon>Bacillati</taxon>
        <taxon>Actinomycetota</taxon>
        <taxon>Actinomycetes</taxon>
        <taxon>Micrococcales</taxon>
        <taxon>Intrasporangiaceae</taxon>
        <taxon>Knoellia</taxon>
    </lineage>
</organism>
<keyword evidence="2" id="KW-1185">Reference proteome</keyword>